<dbReference type="GO" id="GO:0005975">
    <property type="term" value="P:carbohydrate metabolic process"/>
    <property type="evidence" value="ECO:0007669"/>
    <property type="project" value="InterPro"/>
</dbReference>
<dbReference type="InterPro" id="IPR023099">
    <property type="entry name" value="Glyco_hydro_46_N"/>
</dbReference>
<proteinExistence type="predicted"/>
<evidence type="ECO:0000313" key="4">
    <source>
        <dbReference type="EMBL" id="SUM86114.1"/>
    </source>
</evidence>
<evidence type="ECO:0000313" key="3">
    <source>
        <dbReference type="EMBL" id="NHA33159.1"/>
    </source>
</evidence>
<evidence type="ECO:0000313" key="2">
    <source>
        <dbReference type="EMBL" id="CAD7358578.1"/>
    </source>
</evidence>
<evidence type="ECO:0000313" key="6">
    <source>
        <dbReference type="Proteomes" id="UP000572988"/>
    </source>
</evidence>
<dbReference type="GeneID" id="93788923"/>
<dbReference type="AlphaFoldDB" id="A0A7Z7QMH6"/>
<protein>
    <submittedName>
        <fullName evidence="4">Chitosanase</fullName>
        <ecNumber evidence="4">3.2.1.132</ecNumber>
    </submittedName>
</protein>
<dbReference type="SUPFAM" id="SSF53955">
    <property type="entry name" value="Lysozyme-like"/>
    <property type="match status" value="1"/>
</dbReference>
<dbReference type="Gene3D" id="3.30.386.10">
    <property type="entry name" value="Chitosanase, subunit A, domain 2"/>
    <property type="match status" value="1"/>
</dbReference>
<dbReference type="GO" id="GO:0005576">
    <property type="term" value="C:extracellular region"/>
    <property type="evidence" value="ECO:0007669"/>
    <property type="project" value="InterPro"/>
</dbReference>
<dbReference type="CDD" id="cd00978">
    <property type="entry name" value="chitosanase_GH46"/>
    <property type="match status" value="1"/>
</dbReference>
<accession>A0A7Z7QMH6</accession>
<dbReference type="EMBL" id="LR962863">
    <property type="protein sequence ID" value="CAD7358578.1"/>
    <property type="molecule type" value="Genomic_DNA"/>
</dbReference>
<dbReference type="Proteomes" id="UP000264146">
    <property type="component" value="Chromosome"/>
</dbReference>
<dbReference type="Pfam" id="PF01374">
    <property type="entry name" value="Glyco_hydro_46"/>
    <property type="match status" value="1"/>
</dbReference>
<dbReference type="EC" id="3.2.1.132" evidence="4"/>
<dbReference type="PROSITE" id="PS60000">
    <property type="entry name" value="CHITOSANASE_46_80"/>
    <property type="match status" value="1"/>
</dbReference>
<sequence>MKKTLKVALSSAVILSSFSSIAHVAHADQQLGQASAQQIAQKESDSNASHYMDANHDLRKRIMALVGAAENTDTNYSHNYSYIDDIGDHRGYTAGVIGFTTGSDDMVHLVKHYNQINPNNNLKKYLPALEKLAQAQSESHEGLDGFEQAWKDAAKNDRANLVKAQNYVLKKDYMDEAVQAAKEDGLSQLGQYVYFDAIVKHGPGEFKKGGYKGKDPADWSFDELRERAMDKSGGKTPKTGAKEADYLYAFLDGRFKATQKENENNGSKDNDVFDRLKVQQQFIKNQNFDLKLPLDFKMNGEQFHLDQDAIQHYSNEDIDFDHA</sequence>
<dbReference type="EMBL" id="UHEF01000001">
    <property type="protein sequence ID" value="SUM86114.1"/>
    <property type="molecule type" value="Genomic_DNA"/>
</dbReference>
<keyword evidence="1" id="KW-0732">Signal</keyword>
<evidence type="ECO:0000313" key="5">
    <source>
        <dbReference type="Proteomes" id="UP000264146"/>
    </source>
</evidence>
<dbReference type="EMBL" id="POVK01000002">
    <property type="protein sequence ID" value="NHA33159.1"/>
    <property type="molecule type" value="Genomic_DNA"/>
</dbReference>
<reference evidence="3 6" key="1">
    <citation type="submission" date="2018-01" db="EMBL/GenBank/DDBJ databases">
        <title>Complete genome sequence of Staphylococcus Scheliferi isolated from human.</title>
        <authorList>
            <person name="Abouelkhair M.A."/>
            <person name="Bemis D.A."/>
            <person name="Kania S.A."/>
        </authorList>
    </citation>
    <scope>NUCLEOTIDE SEQUENCE [LARGE SCALE GENOMIC DNA]</scope>
    <source>
        <strain evidence="3 6">ATCC 43808</strain>
    </source>
</reference>
<dbReference type="InterPro" id="IPR023346">
    <property type="entry name" value="Lysozyme-like_dom_sf"/>
</dbReference>
<keyword evidence="6" id="KW-1185">Reference proteome</keyword>
<dbReference type="InterPro" id="IPR000400">
    <property type="entry name" value="Glyco_hydro_46"/>
</dbReference>
<gene>
    <name evidence="4" type="primary">csn_1</name>
    <name evidence="3" type="ORF">C1O36_01220</name>
    <name evidence="4" type="ORF">NCTC12218_00159</name>
</gene>
<evidence type="ECO:0000256" key="1">
    <source>
        <dbReference type="SAM" id="SignalP"/>
    </source>
</evidence>
<feature type="signal peptide" evidence="1">
    <location>
        <begin position="1"/>
        <end position="22"/>
    </location>
</feature>
<keyword evidence="4" id="KW-0326">Glycosidase</keyword>
<reference evidence="2 5" key="3">
    <citation type="submission" date="2020-11" db="EMBL/GenBank/DDBJ databases">
        <authorList>
            <consortium name="Pathogen Informatics"/>
        </authorList>
    </citation>
    <scope>NUCLEOTIDE SEQUENCE [LARGE SCALE GENOMIC DNA]</scope>
    <source>
        <strain evidence="2 5">NCTC12218</strain>
    </source>
</reference>
<reference evidence="4" key="2">
    <citation type="submission" date="2018-06" db="EMBL/GenBank/DDBJ databases">
        <authorList>
            <consortium name="Pathogen Informatics"/>
            <person name="Doyle S."/>
        </authorList>
    </citation>
    <scope>NUCLEOTIDE SEQUENCE [LARGE SCALE GENOMIC DNA]</scope>
    <source>
        <strain evidence="4">NCTC12218</strain>
    </source>
</reference>
<dbReference type="RefSeq" id="WP_016425875.1">
    <property type="nucleotide sequence ID" value="NZ_CABKRV010000002.1"/>
</dbReference>
<feature type="chain" id="PRO_5044662675" evidence="1">
    <location>
        <begin position="23"/>
        <end position="323"/>
    </location>
</feature>
<organism evidence="4">
    <name type="scientific">Staphylococcus schleiferi</name>
    <dbReference type="NCBI Taxonomy" id="1295"/>
    <lineage>
        <taxon>Bacteria</taxon>
        <taxon>Bacillati</taxon>
        <taxon>Bacillota</taxon>
        <taxon>Bacilli</taxon>
        <taxon>Bacillales</taxon>
        <taxon>Staphylococcaceae</taxon>
        <taxon>Staphylococcus</taxon>
    </lineage>
</organism>
<dbReference type="GO" id="GO:0016977">
    <property type="term" value="F:chitosanase activity"/>
    <property type="evidence" value="ECO:0007669"/>
    <property type="project" value="UniProtKB-EC"/>
</dbReference>
<dbReference type="Proteomes" id="UP000572988">
    <property type="component" value="Unassembled WGS sequence"/>
</dbReference>
<name>A0A7Z7QMH6_STASC</name>
<keyword evidence="4" id="KW-0378">Hydrolase</keyword>
<dbReference type="Gene3D" id="1.20.141.10">
    <property type="entry name" value="Chitosanase, subunit A, domain 1"/>
    <property type="match status" value="1"/>
</dbReference>